<dbReference type="PROSITE" id="PS50977">
    <property type="entry name" value="HTH_TETR_2"/>
    <property type="match status" value="1"/>
</dbReference>
<keyword evidence="1 2" id="KW-0238">DNA-binding</keyword>
<organism evidence="4 5">
    <name type="scientific">Streptomyces sirii</name>
    <dbReference type="NCBI Taxonomy" id="3127701"/>
    <lineage>
        <taxon>Bacteria</taxon>
        <taxon>Bacillati</taxon>
        <taxon>Actinomycetota</taxon>
        <taxon>Actinomycetes</taxon>
        <taxon>Kitasatosporales</taxon>
        <taxon>Streptomycetaceae</taxon>
        <taxon>Streptomyces</taxon>
    </lineage>
</organism>
<gene>
    <name evidence="4" type="ORF">WAB15_32315</name>
</gene>
<proteinExistence type="predicted"/>
<dbReference type="Pfam" id="PF00440">
    <property type="entry name" value="TetR_N"/>
    <property type="match status" value="1"/>
</dbReference>
<evidence type="ECO:0000313" key="4">
    <source>
        <dbReference type="EMBL" id="WXK80318.1"/>
    </source>
</evidence>
<dbReference type="SUPFAM" id="SSF46689">
    <property type="entry name" value="Homeodomain-like"/>
    <property type="match status" value="1"/>
</dbReference>
<evidence type="ECO:0000256" key="1">
    <source>
        <dbReference type="ARBA" id="ARBA00023125"/>
    </source>
</evidence>
<sequence>MARRREQVLDAAIQVLGGEGARRLTYQAVDAAAGVPTGTTSNYFRNRAALIDGLVDHLQALERRDWEAFAAEVAPADIGELADAVSRFLRYATGPEQARTAARFALYLESTARPELRPALTRGREGVVDWGADWLERFGSPVPRRHCEILFDYMDGVVFHQLAFPVPDFDPGPGIRELLGRLLDRATAVRDR</sequence>
<dbReference type="InterPro" id="IPR041583">
    <property type="entry name" value="TetR_C_31"/>
</dbReference>
<dbReference type="InterPro" id="IPR009057">
    <property type="entry name" value="Homeodomain-like_sf"/>
</dbReference>
<evidence type="ECO:0000256" key="2">
    <source>
        <dbReference type="PROSITE-ProRule" id="PRU00335"/>
    </source>
</evidence>
<feature type="domain" description="HTH tetR-type" evidence="3">
    <location>
        <begin position="2"/>
        <end position="62"/>
    </location>
</feature>
<dbReference type="InterPro" id="IPR001647">
    <property type="entry name" value="HTH_TetR"/>
</dbReference>
<evidence type="ECO:0000259" key="3">
    <source>
        <dbReference type="PROSITE" id="PS50977"/>
    </source>
</evidence>
<evidence type="ECO:0000313" key="5">
    <source>
        <dbReference type="Proteomes" id="UP001626628"/>
    </source>
</evidence>
<accession>A0ABZ2QWA8</accession>
<protein>
    <submittedName>
        <fullName evidence="4">TetR family transcriptional regulator</fullName>
    </submittedName>
</protein>
<feature type="DNA-binding region" description="H-T-H motif" evidence="2">
    <location>
        <begin position="25"/>
        <end position="44"/>
    </location>
</feature>
<reference evidence="4 5" key="1">
    <citation type="submission" date="2024-03" db="EMBL/GenBank/DDBJ databases">
        <title>The complete genome of Streptomyces sirii sp.nov.</title>
        <authorList>
            <person name="Zakalyukina Y.V."/>
            <person name="Belik A.R."/>
            <person name="Biryukov M.V."/>
            <person name="Baturina O.A."/>
            <person name="Kabilov M.R."/>
        </authorList>
    </citation>
    <scope>NUCLEOTIDE SEQUENCE [LARGE SCALE GENOMIC DNA]</scope>
    <source>
        <strain evidence="4 5">BP-8</strain>
    </source>
</reference>
<dbReference type="Proteomes" id="UP001626628">
    <property type="component" value="Chromosome"/>
</dbReference>
<dbReference type="Gene3D" id="1.10.357.10">
    <property type="entry name" value="Tetracycline Repressor, domain 2"/>
    <property type="match status" value="1"/>
</dbReference>
<dbReference type="EMBL" id="CP147982">
    <property type="protein sequence ID" value="WXK80318.1"/>
    <property type="molecule type" value="Genomic_DNA"/>
</dbReference>
<name>A0ABZ2QWA8_9ACTN</name>
<keyword evidence="5" id="KW-1185">Reference proteome</keyword>
<dbReference type="Pfam" id="PF17940">
    <property type="entry name" value="TetR_C_31"/>
    <property type="match status" value="1"/>
</dbReference>
<dbReference type="RefSeq" id="WP_407288402.1">
    <property type="nucleotide sequence ID" value="NZ_CP147982.1"/>
</dbReference>